<feature type="signal peptide" evidence="3">
    <location>
        <begin position="1"/>
        <end position="19"/>
    </location>
</feature>
<evidence type="ECO:0000313" key="6">
    <source>
        <dbReference type="Proteomes" id="UP000288216"/>
    </source>
</evidence>
<dbReference type="InterPro" id="IPR045864">
    <property type="entry name" value="aa-tRNA-synth_II/BPL/LPL"/>
</dbReference>
<dbReference type="InterPro" id="IPR003142">
    <property type="entry name" value="BPL_C"/>
</dbReference>
<dbReference type="InterPro" id="IPR004408">
    <property type="entry name" value="Biotin_CoA_COase_ligase"/>
</dbReference>
<evidence type="ECO:0000256" key="2">
    <source>
        <dbReference type="ARBA" id="ARBA00022598"/>
    </source>
</evidence>
<evidence type="ECO:0000256" key="3">
    <source>
        <dbReference type="SAM" id="SignalP"/>
    </source>
</evidence>
<organism evidence="5 6">
    <name type="scientific">Scyliorhinus torazame</name>
    <name type="common">Cloudy catshark</name>
    <name type="synonym">Catulus torazame</name>
    <dbReference type="NCBI Taxonomy" id="75743"/>
    <lineage>
        <taxon>Eukaryota</taxon>
        <taxon>Metazoa</taxon>
        <taxon>Chordata</taxon>
        <taxon>Craniata</taxon>
        <taxon>Vertebrata</taxon>
        <taxon>Chondrichthyes</taxon>
        <taxon>Elasmobranchii</taxon>
        <taxon>Galeomorphii</taxon>
        <taxon>Galeoidea</taxon>
        <taxon>Carcharhiniformes</taxon>
        <taxon>Scyliorhinidae</taxon>
        <taxon>Scyliorhinus</taxon>
    </lineage>
</organism>
<dbReference type="OrthoDB" id="10250105at2759"/>
<dbReference type="GO" id="GO:0005737">
    <property type="term" value="C:cytoplasm"/>
    <property type="evidence" value="ECO:0007669"/>
    <property type="project" value="TreeGrafter"/>
</dbReference>
<protein>
    <recommendedName>
        <fullName evidence="4">BPL/LPL catalytic domain-containing protein</fullName>
    </recommendedName>
</protein>
<dbReference type="PROSITE" id="PS51733">
    <property type="entry name" value="BPL_LPL_CATALYTIC"/>
    <property type="match status" value="1"/>
</dbReference>
<keyword evidence="2" id="KW-0436">Ligase</keyword>
<comment type="similarity">
    <text evidence="1">Belongs to the biotin--protein ligase family.</text>
</comment>
<gene>
    <name evidence="5" type="ORF">scyTo_0009568</name>
</gene>
<evidence type="ECO:0000313" key="5">
    <source>
        <dbReference type="EMBL" id="GCB62685.1"/>
    </source>
</evidence>
<evidence type="ECO:0000259" key="4">
    <source>
        <dbReference type="PROSITE" id="PS51733"/>
    </source>
</evidence>
<dbReference type="OMA" id="HEGYCLH"/>
<dbReference type="STRING" id="75743.A0A401NP71"/>
<dbReference type="Gene3D" id="3.30.930.10">
    <property type="entry name" value="Bira Bifunctional Protein, Domain 2"/>
    <property type="match status" value="1"/>
</dbReference>
<dbReference type="EMBL" id="BFAA01003927">
    <property type="protein sequence ID" value="GCB62685.1"/>
    <property type="molecule type" value="Genomic_DNA"/>
</dbReference>
<dbReference type="SUPFAM" id="SSF55681">
    <property type="entry name" value="Class II aaRS and biotin synthetases"/>
    <property type="match status" value="1"/>
</dbReference>
<dbReference type="PANTHER" id="PTHR12835:SF5">
    <property type="entry name" value="BIOTIN--PROTEIN LIGASE"/>
    <property type="match status" value="1"/>
</dbReference>
<feature type="domain" description="BPL/LPL catalytic" evidence="4">
    <location>
        <begin position="637"/>
        <end position="835"/>
    </location>
</feature>
<keyword evidence="3" id="KW-0732">Signal</keyword>
<dbReference type="Proteomes" id="UP000288216">
    <property type="component" value="Unassembled WGS sequence"/>
</dbReference>
<dbReference type="Pfam" id="PF03099">
    <property type="entry name" value="BPL_LplA_LipB"/>
    <property type="match status" value="1"/>
</dbReference>
<dbReference type="Pfam" id="PF02237">
    <property type="entry name" value="BPL_C"/>
    <property type="match status" value="1"/>
</dbReference>
<accession>A0A401NP71</accession>
<dbReference type="PANTHER" id="PTHR12835">
    <property type="entry name" value="BIOTIN PROTEIN LIGASE"/>
    <property type="match status" value="1"/>
</dbReference>
<proteinExistence type="inferred from homology"/>
<dbReference type="NCBIfam" id="TIGR00121">
    <property type="entry name" value="birA_ligase"/>
    <property type="match status" value="1"/>
</dbReference>
<dbReference type="AlphaFoldDB" id="A0A401NP71"/>
<reference evidence="5 6" key="1">
    <citation type="journal article" date="2018" name="Nat. Ecol. Evol.">
        <title>Shark genomes provide insights into elasmobranch evolution and the origin of vertebrates.</title>
        <authorList>
            <person name="Hara Y"/>
            <person name="Yamaguchi K"/>
            <person name="Onimaru K"/>
            <person name="Kadota M"/>
            <person name="Koyanagi M"/>
            <person name="Keeley SD"/>
            <person name="Tatsumi K"/>
            <person name="Tanaka K"/>
            <person name="Motone F"/>
            <person name="Kageyama Y"/>
            <person name="Nozu R"/>
            <person name="Adachi N"/>
            <person name="Nishimura O"/>
            <person name="Nakagawa R"/>
            <person name="Tanegashima C"/>
            <person name="Kiyatake I"/>
            <person name="Matsumoto R"/>
            <person name="Murakumo K"/>
            <person name="Nishida K"/>
            <person name="Terakita A"/>
            <person name="Kuratani S"/>
            <person name="Sato K"/>
            <person name="Hyodo S Kuraku.S."/>
        </authorList>
    </citation>
    <scope>NUCLEOTIDE SEQUENCE [LARGE SCALE GENOMIC DNA]</scope>
</reference>
<keyword evidence="6" id="KW-1185">Reference proteome</keyword>
<comment type="caution">
    <text evidence="5">The sequence shown here is derived from an EMBL/GenBank/DDBJ whole genome shotgun (WGS) entry which is preliminary data.</text>
</comment>
<dbReference type="CDD" id="cd16442">
    <property type="entry name" value="BPL"/>
    <property type="match status" value="1"/>
</dbReference>
<feature type="chain" id="PRO_5019560687" description="BPL/LPL catalytic domain-containing protein" evidence="3">
    <location>
        <begin position="20"/>
        <end position="910"/>
    </location>
</feature>
<dbReference type="InterPro" id="IPR004143">
    <property type="entry name" value="BPL_LPL_catalytic"/>
</dbReference>
<sequence>MLITLCYVYLWIRLQKCYAMIICRAVRGFHRSASLTFAALPPDDEARPHYPTATEEKICVRLANRAFLLAEPLKLCDDLNKWSLLLEPVIASTEHKHRAQQITFLMEGILENASLDPVSVPSEEVLKYSDLCIPLAYLLGNPYKLIAEANVDDFSRLGIAFLENKLQMDNGMVPQKIVSLPLNESVQMELLKSGAVFEKKKKELIQDLDTEVETCPKGTLIKSVTEPNVGSCGDCYSTVGSAEKYQQPAIDEIIGVHTREFQATQEEKELEKHEGYCLHLASCSECLELESSTIESVKYASAENLQDLPEDYCGSSDDTVIGEDNSMVNTRQSNKSGKPPNVLIYVGSDYRQYLIKFQQIKSVLLDCLDNDSYVVYPLLEEQVLKVPWVDNTLLLVVACDDPVPGQIHARFMTYLSRGGKILGLCTSFSFGEIKVSLKKKLKEKIHRFCFSKSDSKDITLHAFTSGKAFLREINSTEEAAEGLELWGSLANPEKDIVIVRLPHGENGGEAVLCQVHLEIPPNSKETHVQQDFRTLKLSNALRYEVLTKILTYLQLSCELSETPSLTPVYLLTTGEEIQRSFIKWLRPRLNKEGVFRVQKVSLKVVAMHQSGMEEITPSSLPVITETQMFSSEHFDLQIYSDNLQTRVLGQLILFSEVITTTMDLFDGLMLQLPEEVGLIAIAIRQTQGKGRGGNTWLSPIGCAMFTLLVRISIHSQLGQNISFVQHLVALAAVESVVSMSGYEDVDLRLKWPNDIYYSDLMKLGGVLVNSTLMGATFHVLIGCGFNVNNSNPTICINDIIQQHNKEHGTELQPLRIDQLMARTVTILENLISIFQNKGPNGVLPLYYKRWVHSGTQVRLWKEDGPAAWVVGLDDSGFLQVKQEDDDDIVTVQPDGNSFDMLRNLIVTKQH</sequence>
<dbReference type="GO" id="GO:0004077">
    <property type="term" value="F:biotin--[biotin carboxyl-carrier protein] ligase activity"/>
    <property type="evidence" value="ECO:0007669"/>
    <property type="project" value="InterPro"/>
</dbReference>
<name>A0A401NP71_SCYTO</name>
<evidence type="ECO:0000256" key="1">
    <source>
        <dbReference type="ARBA" id="ARBA00009934"/>
    </source>
</evidence>